<gene>
    <name evidence="1" type="ORF">CI238_10228</name>
</gene>
<sequence length="401" mass="43980">MPPPLQRSACDRCHAQKLRCIRPAGLPEPQRPPESLVVRPSELEFVNAVTPADDTTNASAIDVNSSLFLTASPIQLAQPYSLDTELSEILQPDQSVPAWATAHTENPAAATGALATTTSYGSRPSGLAECGGRTSLFDAQLGFQKALETWQPRFNRERALLSTANETITVPGVYLPQLSHESTTAAPSDDRLCEEKRQLDVLSSTRSLSDLNVQLFALVAAIPRPPFCKTELVTWKNKDVAIDKTFQPSHRFIEVLNKLSPRYLEAAIHESDAGEIQGPEVDVDQAPLLLILPCYQRLVDAYRNMFGNDQACLDRSFVTAREYVRMLEVKVGSFALPDSSALQITLILQLARHLLQHVGAIIKCIEEKSGSVRHGECDLLTLTFNVVSTKEDELVGKIAVV</sequence>
<dbReference type="AlphaFoldDB" id="A0A166ZMT4"/>
<reference evidence="1 2" key="1">
    <citation type="submission" date="2015-06" db="EMBL/GenBank/DDBJ databases">
        <title>Survival trade-offs in plant roots during colonization by closely related pathogenic and mutualistic fungi.</title>
        <authorList>
            <person name="Hacquard S."/>
            <person name="Kracher B."/>
            <person name="Hiruma K."/>
            <person name="Weinman A."/>
            <person name="Muench P."/>
            <person name="Garrido Oter R."/>
            <person name="Ver Loren van Themaat E."/>
            <person name="Dallerey J.-F."/>
            <person name="Damm U."/>
            <person name="Henrissat B."/>
            <person name="Lespinet O."/>
            <person name="Thon M."/>
            <person name="Kemen E."/>
            <person name="McHardy A.C."/>
            <person name="Schulze-Lefert P."/>
            <person name="O'Connell R.J."/>
        </authorList>
    </citation>
    <scope>NUCLEOTIDE SEQUENCE [LARGE SCALE GENOMIC DNA]</scope>
    <source>
        <strain evidence="1 2">MAFF 238704</strain>
    </source>
</reference>
<organism evidence="1 2">
    <name type="scientific">Colletotrichum incanum</name>
    <name type="common">Soybean anthracnose fungus</name>
    <dbReference type="NCBI Taxonomy" id="1573173"/>
    <lineage>
        <taxon>Eukaryota</taxon>
        <taxon>Fungi</taxon>
        <taxon>Dikarya</taxon>
        <taxon>Ascomycota</taxon>
        <taxon>Pezizomycotina</taxon>
        <taxon>Sordariomycetes</taxon>
        <taxon>Hypocreomycetidae</taxon>
        <taxon>Glomerellales</taxon>
        <taxon>Glomerellaceae</taxon>
        <taxon>Colletotrichum</taxon>
        <taxon>Colletotrichum spaethianum species complex</taxon>
    </lineage>
</organism>
<dbReference type="STRING" id="1573173.A0A166ZMT4"/>
<evidence type="ECO:0000313" key="1">
    <source>
        <dbReference type="EMBL" id="KZL79122.1"/>
    </source>
</evidence>
<evidence type="ECO:0000313" key="2">
    <source>
        <dbReference type="Proteomes" id="UP000076584"/>
    </source>
</evidence>
<comment type="caution">
    <text evidence="1">The sequence shown here is derived from an EMBL/GenBank/DDBJ whole genome shotgun (WGS) entry which is preliminary data.</text>
</comment>
<dbReference type="EMBL" id="LFIW01002145">
    <property type="protein sequence ID" value="KZL79122.1"/>
    <property type="molecule type" value="Genomic_DNA"/>
</dbReference>
<keyword evidence="2" id="KW-1185">Reference proteome</keyword>
<accession>A0A166ZMT4</accession>
<proteinExistence type="predicted"/>
<protein>
    <submittedName>
        <fullName evidence="1">Fungal transcriptional regulatory protein</fullName>
    </submittedName>
</protein>
<name>A0A166ZMT4_COLIC</name>
<dbReference type="Proteomes" id="UP000076584">
    <property type="component" value="Unassembled WGS sequence"/>
</dbReference>